<dbReference type="GO" id="GO:0042393">
    <property type="term" value="F:histone binding"/>
    <property type="evidence" value="ECO:0007669"/>
    <property type="project" value="TreeGrafter"/>
</dbReference>
<accession>A0A875S1I8</accession>
<evidence type="ECO:0000256" key="8">
    <source>
        <dbReference type="ARBA" id="ARBA00023125"/>
    </source>
</evidence>
<dbReference type="GO" id="GO:0003677">
    <property type="term" value="F:DNA binding"/>
    <property type="evidence" value="ECO:0007669"/>
    <property type="project" value="UniProtKB-KW"/>
</dbReference>
<dbReference type="Gene3D" id="2.30.29.120">
    <property type="match status" value="1"/>
</dbReference>
<dbReference type="PANTHER" id="PTHR45849">
    <property type="entry name" value="FACT COMPLEX SUBUNIT SSRP1"/>
    <property type="match status" value="1"/>
</dbReference>
<keyword evidence="10" id="KW-0143">Chaperone</keyword>
<dbReference type="OrthoDB" id="75754at2759"/>
<dbReference type="SMART" id="SM01287">
    <property type="entry name" value="Rtt106"/>
    <property type="match status" value="1"/>
</dbReference>
<keyword evidence="8" id="KW-0238">DNA-binding</keyword>
<dbReference type="PANTHER" id="PTHR45849:SF3">
    <property type="entry name" value="HISTONE CHAPERONE RTT106"/>
    <property type="match status" value="1"/>
</dbReference>
<evidence type="ECO:0000256" key="1">
    <source>
        <dbReference type="ARBA" id="ARBA00004123"/>
    </source>
</evidence>
<gene>
    <name evidence="14" type="ORF">FOA43_001022</name>
</gene>
<evidence type="ECO:0000256" key="4">
    <source>
        <dbReference type="ARBA" id="ARBA00017355"/>
    </source>
</evidence>
<keyword evidence="15" id="KW-1185">Reference proteome</keyword>
<comment type="similarity">
    <text evidence="3">Belongs to the RTT106 family.</text>
</comment>
<feature type="compositionally biased region" description="Basic and acidic residues" evidence="12">
    <location>
        <begin position="307"/>
        <end position="317"/>
    </location>
</feature>
<keyword evidence="11" id="KW-0539">Nucleus</keyword>
<evidence type="ECO:0000256" key="5">
    <source>
        <dbReference type="ARBA" id="ARBA00018462"/>
    </source>
</evidence>
<evidence type="ECO:0000256" key="9">
    <source>
        <dbReference type="ARBA" id="ARBA00023163"/>
    </source>
</evidence>
<dbReference type="Gene3D" id="2.30.29.30">
    <property type="entry name" value="Pleckstrin-homology domain (PH domain)/Phosphotyrosine-binding domain (PTB)"/>
    <property type="match status" value="1"/>
</dbReference>
<sequence>MPFKTLPSDLRSQVNAVVKAYSPSEKVFLHLVDYYETELVARSAPDNKKRKFDNSGSVADVSALPESLEGLQIILQLPDLSVQSPFRKKVNMVIGAYTDKEPLLAFTKSIKTRPEFILDDLSDGNVEFATILQVPDKKPLRMLLIAYKKNLGHLYKDGTLLVQFNNDILTEQFGPVLQNMNLTEFLLRQFAVFKLLIVDGTTEDVFFVHTYIGNKEGHLYFLPDHMIFGFKKPILVFKTSDIISVTYTSITRNTFNVSLDVRTGEEGEEAGEKIEFSLVEQGEFEKIDQYVKSKKFEDRSMAEELKAQRQLKSKNDKAGALSEAAKLVPGGEKIMGDVDDDDDEEFDANYESDGDGLDGDDEDDEDDKDDKDDKGGNNGHNDDDDDDDDDDIDDNDNDIADYTDINLEQELKDLQDDLDDDDYLKMADYGMPN</sequence>
<dbReference type="EMBL" id="CP064812">
    <property type="protein sequence ID" value="QPG73709.1"/>
    <property type="molecule type" value="Genomic_DNA"/>
</dbReference>
<feature type="compositionally biased region" description="Acidic residues" evidence="12">
    <location>
        <begin position="382"/>
        <end position="401"/>
    </location>
</feature>
<dbReference type="InterPro" id="IPR040770">
    <property type="entry name" value="Rtt106_PH"/>
</dbReference>
<evidence type="ECO:0000256" key="2">
    <source>
        <dbReference type="ARBA" id="ARBA00004286"/>
    </source>
</evidence>
<feature type="compositionally biased region" description="Acidic residues" evidence="12">
    <location>
        <begin position="337"/>
        <end position="370"/>
    </location>
</feature>
<feature type="domain" description="Histone chaperone RTT106/FACT complex subunit SPT16-like middle" evidence="13">
    <location>
        <begin position="205"/>
        <end position="301"/>
    </location>
</feature>
<dbReference type="Pfam" id="PF18469">
    <property type="entry name" value="PH_18"/>
    <property type="match status" value="1"/>
</dbReference>
<protein>
    <recommendedName>
        <fullName evidence="4">Histone chaperone RTT106</fullName>
    </recommendedName>
    <alternativeName>
        <fullName evidence="5">Histone chaperone rtt106</fullName>
    </alternativeName>
</protein>
<keyword evidence="6" id="KW-0158">Chromosome</keyword>
<keyword evidence="7" id="KW-0805">Transcription regulation</keyword>
<dbReference type="AlphaFoldDB" id="A0A875S1I8"/>
<evidence type="ECO:0000256" key="3">
    <source>
        <dbReference type="ARBA" id="ARBA00006159"/>
    </source>
</evidence>
<dbReference type="GO" id="GO:0031491">
    <property type="term" value="F:nucleosome binding"/>
    <property type="evidence" value="ECO:0007669"/>
    <property type="project" value="TreeGrafter"/>
</dbReference>
<evidence type="ECO:0000256" key="7">
    <source>
        <dbReference type="ARBA" id="ARBA00023015"/>
    </source>
</evidence>
<evidence type="ECO:0000256" key="10">
    <source>
        <dbReference type="ARBA" id="ARBA00023186"/>
    </source>
</evidence>
<dbReference type="Pfam" id="PF08512">
    <property type="entry name" value="Rttp106-like_middle"/>
    <property type="match status" value="1"/>
</dbReference>
<evidence type="ECO:0000259" key="13">
    <source>
        <dbReference type="SMART" id="SM01287"/>
    </source>
</evidence>
<dbReference type="InterPro" id="IPR011993">
    <property type="entry name" value="PH-like_dom_sf"/>
</dbReference>
<reference evidence="14" key="1">
    <citation type="submission" date="2020-10" db="EMBL/GenBank/DDBJ databases">
        <authorList>
            <person name="Roach M.J.R."/>
        </authorList>
    </citation>
    <scope>NUCLEOTIDE SEQUENCE</scope>
    <source>
        <strain evidence="14">CBS 1945</strain>
    </source>
</reference>
<dbReference type="Proteomes" id="UP000662931">
    <property type="component" value="Chromosome 1"/>
</dbReference>
<evidence type="ECO:0000256" key="6">
    <source>
        <dbReference type="ARBA" id="ARBA00022454"/>
    </source>
</evidence>
<dbReference type="GO" id="GO:0005634">
    <property type="term" value="C:nucleus"/>
    <property type="evidence" value="ECO:0007669"/>
    <property type="project" value="UniProtKB-SubCell"/>
</dbReference>
<dbReference type="InterPro" id="IPR050454">
    <property type="entry name" value="RTT106/SSRP1_HistChap/FACT"/>
</dbReference>
<evidence type="ECO:0000256" key="12">
    <source>
        <dbReference type="SAM" id="MobiDB-lite"/>
    </source>
</evidence>
<evidence type="ECO:0000256" key="11">
    <source>
        <dbReference type="ARBA" id="ARBA00023242"/>
    </source>
</evidence>
<name>A0A875S1I8_EENNA</name>
<proteinExistence type="inferred from homology"/>
<dbReference type="InterPro" id="IPR013719">
    <property type="entry name" value="RTT106/SPT16-like_middle_dom"/>
</dbReference>
<keyword evidence="9" id="KW-0804">Transcription</keyword>
<evidence type="ECO:0000313" key="14">
    <source>
        <dbReference type="EMBL" id="QPG73709.1"/>
    </source>
</evidence>
<dbReference type="SUPFAM" id="SSF50729">
    <property type="entry name" value="PH domain-like"/>
    <property type="match status" value="1"/>
</dbReference>
<feature type="region of interest" description="Disordered" evidence="12">
    <location>
        <begin position="307"/>
        <end position="421"/>
    </location>
</feature>
<organism evidence="14 15">
    <name type="scientific">Eeniella nana</name>
    <name type="common">Yeast</name>
    <name type="synonym">Brettanomyces nanus</name>
    <dbReference type="NCBI Taxonomy" id="13502"/>
    <lineage>
        <taxon>Eukaryota</taxon>
        <taxon>Fungi</taxon>
        <taxon>Dikarya</taxon>
        <taxon>Ascomycota</taxon>
        <taxon>Saccharomycotina</taxon>
        <taxon>Pichiomycetes</taxon>
        <taxon>Pichiales</taxon>
        <taxon>Pichiaceae</taxon>
        <taxon>Brettanomyces</taxon>
    </lineage>
</organism>
<dbReference type="GeneID" id="62194423"/>
<dbReference type="KEGG" id="bnn:FOA43_001022"/>
<comment type="subcellular location">
    <subcellularLocation>
        <location evidence="2">Chromosome</location>
    </subcellularLocation>
    <subcellularLocation>
        <location evidence="1">Nucleus</location>
    </subcellularLocation>
</comment>
<dbReference type="RefSeq" id="XP_038777274.1">
    <property type="nucleotide sequence ID" value="XM_038921346.1"/>
</dbReference>
<evidence type="ECO:0000313" key="15">
    <source>
        <dbReference type="Proteomes" id="UP000662931"/>
    </source>
</evidence>
<dbReference type="GO" id="GO:0005694">
    <property type="term" value="C:chromosome"/>
    <property type="evidence" value="ECO:0007669"/>
    <property type="project" value="UniProtKB-SubCell"/>
</dbReference>